<dbReference type="EMBL" id="VUJU01000921">
    <property type="protein sequence ID" value="KAF0767669.1"/>
    <property type="molecule type" value="Genomic_DNA"/>
</dbReference>
<accession>A0A6G0Z9Z6</accession>
<proteinExistence type="predicted"/>
<name>A0A6G0Z9Z6_APHCR</name>
<dbReference type="AlphaFoldDB" id="A0A6G0Z9Z6"/>
<keyword evidence="2" id="KW-1185">Reference proteome</keyword>
<evidence type="ECO:0000313" key="2">
    <source>
        <dbReference type="Proteomes" id="UP000478052"/>
    </source>
</evidence>
<dbReference type="OrthoDB" id="6621833at2759"/>
<evidence type="ECO:0008006" key="3">
    <source>
        <dbReference type="Google" id="ProtNLM"/>
    </source>
</evidence>
<protein>
    <recommendedName>
        <fullName evidence="3">RNase H domain-containing protein</fullName>
    </recommendedName>
</protein>
<comment type="caution">
    <text evidence="1">The sequence shown here is derived from an EMBL/GenBank/DDBJ whole genome shotgun (WGS) entry which is preliminary data.</text>
</comment>
<gene>
    <name evidence="1" type="ORF">FWK35_00014660</name>
</gene>
<dbReference type="Proteomes" id="UP000478052">
    <property type="component" value="Unassembled WGS sequence"/>
</dbReference>
<reference evidence="1 2" key="1">
    <citation type="submission" date="2019-08" db="EMBL/GenBank/DDBJ databases">
        <title>Whole genome of Aphis craccivora.</title>
        <authorList>
            <person name="Voronova N.V."/>
            <person name="Shulinski R.S."/>
            <person name="Bandarenka Y.V."/>
            <person name="Zhorov D.G."/>
            <person name="Warner D."/>
        </authorList>
    </citation>
    <scope>NUCLEOTIDE SEQUENCE [LARGE SCALE GENOMIC DNA]</scope>
    <source>
        <strain evidence="1">180601</strain>
        <tissue evidence="1">Whole Body</tissue>
    </source>
</reference>
<sequence length="121" mass="13937">MVTCSRVLYQVHTTVTVYVTRSPKIIYKLTEPNMGSRHRLEKRCSGHTLATHSFLISKDDPPICNTYQTQVTIKHILEECPIYEPTRTSLNLPHNIKEILDEGQTSNIIKFIIKCNLINKL</sequence>
<evidence type="ECO:0000313" key="1">
    <source>
        <dbReference type="EMBL" id="KAF0767669.1"/>
    </source>
</evidence>
<organism evidence="1 2">
    <name type="scientific">Aphis craccivora</name>
    <name type="common">Cowpea aphid</name>
    <dbReference type="NCBI Taxonomy" id="307492"/>
    <lineage>
        <taxon>Eukaryota</taxon>
        <taxon>Metazoa</taxon>
        <taxon>Ecdysozoa</taxon>
        <taxon>Arthropoda</taxon>
        <taxon>Hexapoda</taxon>
        <taxon>Insecta</taxon>
        <taxon>Pterygota</taxon>
        <taxon>Neoptera</taxon>
        <taxon>Paraneoptera</taxon>
        <taxon>Hemiptera</taxon>
        <taxon>Sternorrhyncha</taxon>
        <taxon>Aphidomorpha</taxon>
        <taxon>Aphidoidea</taxon>
        <taxon>Aphididae</taxon>
        <taxon>Aphidini</taxon>
        <taxon>Aphis</taxon>
        <taxon>Aphis</taxon>
    </lineage>
</organism>